<evidence type="ECO:0000256" key="10">
    <source>
        <dbReference type="ARBA" id="ARBA00023239"/>
    </source>
</evidence>
<comment type="pathway">
    <text evidence="4">Carbohydrate biosynthesis; Calvin cycle.</text>
</comment>
<reference evidence="13" key="1">
    <citation type="journal article" date="2019" name="Int. J. Syst. Evol. Microbiol.">
        <title>The Global Catalogue of Microorganisms (GCM) 10K type strain sequencing project: providing services to taxonomists for standard genome sequencing and annotation.</title>
        <authorList>
            <consortium name="The Broad Institute Genomics Platform"/>
            <consortium name="The Broad Institute Genome Sequencing Center for Infectious Disease"/>
            <person name="Wu L."/>
            <person name="Ma J."/>
        </authorList>
    </citation>
    <scope>NUCLEOTIDE SEQUENCE [LARGE SCALE GENOMIC DNA]</scope>
    <source>
        <strain evidence="13">KCTC 42443</strain>
    </source>
</reference>
<dbReference type="PROSITE" id="PS00602">
    <property type="entry name" value="ALDOLASE_CLASS_II_1"/>
    <property type="match status" value="1"/>
</dbReference>
<proteinExistence type="inferred from homology"/>
<name>A0ABQ3IMW9_9RHOB</name>
<evidence type="ECO:0000313" key="12">
    <source>
        <dbReference type="EMBL" id="GHE89106.1"/>
    </source>
</evidence>
<keyword evidence="7 11" id="KW-0479">Metal-binding</keyword>
<dbReference type="Proteomes" id="UP000609802">
    <property type="component" value="Unassembled WGS sequence"/>
</dbReference>
<comment type="caution">
    <text evidence="12">The sequence shown here is derived from an EMBL/GenBank/DDBJ whole genome shotgun (WGS) entry which is preliminary data.</text>
</comment>
<protein>
    <recommendedName>
        <fullName evidence="11">Fructose-1,6-bisphosphate aldolase</fullName>
        <shortName evidence="11">FBP aldolase</shortName>
        <ecNumber evidence="11">4.1.2.13</ecNumber>
    </recommendedName>
</protein>
<keyword evidence="10 11" id="KW-0456">Lyase</keyword>
<sequence>MALVSLRQLLDHAAEHDYALPAFNVNNMEQMLAIMAAADATQSPVIMQASRGARAFANDIVLSHLIRAAIELYPHIPVCMHQDHGNAPATCLSAITNGFSSVMMDGSLKADGKTPTTFEENVAVTAKVVEMAHLVGVSVEGEIGHLGSLETLRGEAEDGHGFEGALSREQLLTDPEEAAKFVRLTGVDALAVAIGTSHGAYKFTRKPDGEILAIDRLREIHARLPDTHLVMHGSSSVPQDLQDIINAHGGEIAPTWGVPVEEIQQGIRYGVRKVNVDTDLRLALTGAIRTVFAKHPGEFDPRKYLAPGIEAMSAVCRDRFEQFGSVGHAPRIRPIALSDMAAHYVRQEIGSTTAA</sequence>
<comment type="catalytic activity">
    <reaction evidence="1 11">
        <text>beta-D-fructose 1,6-bisphosphate = D-glyceraldehyde 3-phosphate + dihydroxyacetone phosphate</text>
        <dbReference type="Rhea" id="RHEA:14729"/>
        <dbReference type="ChEBI" id="CHEBI:32966"/>
        <dbReference type="ChEBI" id="CHEBI:57642"/>
        <dbReference type="ChEBI" id="CHEBI:59776"/>
        <dbReference type="EC" id="4.1.2.13"/>
    </reaction>
</comment>
<keyword evidence="8 11" id="KW-0862">Zinc</keyword>
<evidence type="ECO:0000256" key="6">
    <source>
        <dbReference type="ARBA" id="ARBA00022567"/>
    </source>
</evidence>
<dbReference type="PANTHER" id="PTHR30304">
    <property type="entry name" value="D-TAGATOSE-1,6-BISPHOSPHATE ALDOLASE"/>
    <property type="match status" value="1"/>
</dbReference>
<dbReference type="PROSITE" id="PS00806">
    <property type="entry name" value="ALDOLASE_CLASS_II_2"/>
    <property type="match status" value="1"/>
</dbReference>
<evidence type="ECO:0000313" key="13">
    <source>
        <dbReference type="Proteomes" id="UP000609802"/>
    </source>
</evidence>
<dbReference type="Pfam" id="PF01116">
    <property type="entry name" value="F_bP_aldolase"/>
    <property type="match status" value="1"/>
</dbReference>
<evidence type="ECO:0000256" key="2">
    <source>
        <dbReference type="ARBA" id="ARBA00002181"/>
    </source>
</evidence>
<dbReference type="EMBL" id="BNCH01000001">
    <property type="protein sequence ID" value="GHE89106.1"/>
    <property type="molecule type" value="Genomic_DNA"/>
</dbReference>
<keyword evidence="13" id="KW-1185">Reference proteome</keyword>
<keyword evidence="9 11" id="KW-0324">Glycolysis</keyword>
<dbReference type="EC" id="4.1.2.13" evidence="11"/>
<evidence type="ECO:0000256" key="9">
    <source>
        <dbReference type="ARBA" id="ARBA00023152"/>
    </source>
</evidence>
<accession>A0ABQ3IMW9</accession>
<dbReference type="RefSeq" id="WP_095587545.1">
    <property type="nucleotide sequence ID" value="NZ_BNCH01000001.1"/>
</dbReference>
<dbReference type="Gene3D" id="3.20.20.70">
    <property type="entry name" value="Aldolase class I"/>
    <property type="match status" value="1"/>
</dbReference>
<comment type="cofactor">
    <cofactor evidence="11">
        <name>Zn(2+)</name>
        <dbReference type="ChEBI" id="CHEBI:29105"/>
    </cofactor>
    <text evidence="11">One is catalytic and the other provides a structural contribution.</text>
</comment>
<gene>
    <name evidence="12" type="ORF">GCM10016455_06600</name>
</gene>
<evidence type="ECO:0000256" key="4">
    <source>
        <dbReference type="ARBA" id="ARBA00005215"/>
    </source>
</evidence>
<evidence type="ECO:0000256" key="3">
    <source>
        <dbReference type="ARBA" id="ARBA00004714"/>
    </source>
</evidence>
<evidence type="ECO:0000256" key="1">
    <source>
        <dbReference type="ARBA" id="ARBA00000441"/>
    </source>
</evidence>
<keyword evidence="6" id="KW-0113">Calvin cycle</keyword>
<dbReference type="InterPro" id="IPR000771">
    <property type="entry name" value="FBA_II"/>
</dbReference>
<evidence type="ECO:0000256" key="11">
    <source>
        <dbReference type="RuleBase" id="RU365019"/>
    </source>
</evidence>
<evidence type="ECO:0000256" key="7">
    <source>
        <dbReference type="ARBA" id="ARBA00022723"/>
    </source>
</evidence>
<dbReference type="NCBIfam" id="TIGR00167">
    <property type="entry name" value="cbbA"/>
    <property type="match status" value="1"/>
</dbReference>
<comment type="similarity">
    <text evidence="5 11">Belongs to the class II fructose-bisphosphate aldolase family.</text>
</comment>
<dbReference type="SUPFAM" id="SSF51569">
    <property type="entry name" value="Aldolase"/>
    <property type="match status" value="1"/>
</dbReference>
<dbReference type="InterPro" id="IPR013785">
    <property type="entry name" value="Aldolase_TIM"/>
</dbReference>
<comment type="function">
    <text evidence="2 11">Catalyzes the aldol condensation of dihydroxyacetone phosphate (DHAP or glycerone-phosphate) with glyceraldehyde 3-phosphate (G3P) to form fructose 1,6-bisphosphate (FBP) in gluconeogenesis and the reverse reaction in glycolysis.</text>
</comment>
<dbReference type="InterPro" id="IPR006412">
    <property type="entry name" value="Fruct_bisP_Calv"/>
</dbReference>
<dbReference type="CDD" id="cd00947">
    <property type="entry name" value="TBP_aldolase_IIB"/>
    <property type="match status" value="1"/>
</dbReference>
<dbReference type="NCBIfam" id="TIGR01521">
    <property type="entry name" value="FruBisAldo_II_B"/>
    <property type="match status" value="1"/>
</dbReference>
<dbReference type="PANTHER" id="PTHR30304:SF0">
    <property type="entry name" value="D-TAGATOSE-1,6-BISPHOSPHATE ALDOLASE SUBUNIT GATY-RELATED"/>
    <property type="match status" value="1"/>
</dbReference>
<dbReference type="PIRSF" id="PIRSF001359">
    <property type="entry name" value="F_bP_aldolase_II"/>
    <property type="match status" value="1"/>
</dbReference>
<dbReference type="InterPro" id="IPR050246">
    <property type="entry name" value="Class_II_FBP_aldolase"/>
</dbReference>
<comment type="pathway">
    <text evidence="3 11">Carbohydrate degradation; glycolysis; D-glyceraldehyde 3-phosphate and glycerone phosphate from D-glucose: step 4/4.</text>
</comment>
<organism evidence="12 13">
    <name type="scientific">Aliiroseovarius zhejiangensis</name>
    <dbReference type="NCBI Taxonomy" id="1632025"/>
    <lineage>
        <taxon>Bacteria</taxon>
        <taxon>Pseudomonadati</taxon>
        <taxon>Pseudomonadota</taxon>
        <taxon>Alphaproteobacteria</taxon>
        <taxon>Rhodobacterales</taxon>
        <taxon>Paracoccaceae</taxon>
        <taxon>Aliiroseovarius</taxon>
    </lineage>
</organism>
<evidence type="ECO:0000256" key="8">
    <source>
        <dbReference type="ARBA" id="ARBA00022833"/>
    </source>
</evidence>
<evidence type="ECO:0000256" key="5">
    <source>
        <dbReference type="ARBA" id="ARBA00005812"/>
    </source>
</evidence>